<comment type="caution">
    <text evidence="1">The sequence shown here is derived from an EMBL/GenBank/DDBJ whole genome shotgun (WGS) entry which is preliminary data.</text>
</comment>
<reference evidence="2" key="1">
    <citation type="journal article" date="2019" name="Int. J. Syst. Evol. Microbiol.">
        <title>The Global Catalogue of Microorganisms (GCM) 10K type strain sequencing project: providing services to taxonomists for standard genome sequencing and annotation.</title>
        <authorList>
            <consortium name="The Broad Institute Genomics Platform"/>
            <consortium name="The Broad Institute Genome Sequencing Center for Infectious Disease"/>
            <person name="Wu L."/>
            <person name="Ma J."/>
        </authorList>
    </citation>
    <scope>NUCLEOTIDE SEQUENCE [LARGE SCALE GENOMIC DNA]</scope>
    <source>
        <strain evidence="2">CCUG 62793</strain>
    </source>
</reference>
<dbReference type="Proteomes" id="UP001597287">
    <property type="component" value="Unassembled WGS sequence"/>
</dbReference>
<dbReference type="EMBL" id="JBHUIG010000012">
    <property type="protein sequence ID" value="MFD2319439.1"/>
    <property type="molecule type" value="Genomic_DNA"/>
</dbReference>
<keyword evidence="2" id="KW-1185">Reference proteome</keyword>
<gene>
    <name evidence="1" type="ORF">ACFSPV_12020</name>
</gene>
<evidence type="ECO:0000313" key="1">
    <source>
        <dbReference type="EMBL" id="MFD2319439.1"/>
    </source>
</evidence>
<proteinExistence type="predicted"/>
<evidence type="ECO:0008006" key="3">
    <source>
        <dbReference type="Google" id="ProtNLM"/>
    </source>
</evidence>
<name>A0ABW5ERF5_9BURK</name>
<sequence>MPIKTSTDLGKIGIVKDMQSQEIPTNAWSDGANVRFRDGGVERMKGELKVFDTPSVVPYWLQPYYQGGKRHWIHAGLNAVFADDGAARATITPTTAPTGAIDDRWTGGVLNGVLVANNGKDVPWSWGGTGLMTALPGWDATWRAKSLRPFKSVLVALGITKGTTVYPHMVKWSVPAVPGAVPASWDATDVTKTAGELDLAEEPSLLVDQLPLGDVNVIYKENSMYAMRATGGLDIFSFQRLPGAVGALARGCIAQTPVGHVVLTHGDVIVHSGQGPQSIINGRLRKWLFAQIDSTNRSRAFVVSNPPVKEVWVCFPELGKESCTLAACWNWEENTWSIRSLRNVTCGAIGQLDSGTTNTWGSQNYAWQDAAQAWNEDPLSPAQERLLIGSTAPIINAVEITGTINGAGYTSYVERTGLTLDSPETVKTVRGLRFRAQGAQGTRLQIEVGGQMSMEDPIKWSQAVNHTIGGNPYGQIDTFANGRFLGVRVTSLDNQPWRFQSYDTDFVVTGRY</sequence>
<dbReference type="RefSeq" id="WP_380106581.1">
    <property type="nucleotide sequence ID" value="NZ_JBHSIH010000001.1"/>
</dbReference>
<organism evidence="1 2">
    <name type="scientific">Delftia deserti</name>
    <dbReference type="NCBI Taxonomy" id="1651218"/>
    <lineage>
        <taxon>Bacteria</taxon>
        <taxon>Pseudomonadati</taxon>
        <taxon>Pseudomonadota</taxon>
        <taxon>Betaproteobacteria</taxon>
        <taxon>Burkholderiales</taxon>
        <taxon>Comamonadaceae</taxon>
        <taxon>Delftia</taxon>
    </lineage>
</organism>
<accession>A0ABW5ERF5</accession>
<protein>
    <recommendedName>
        <fullName evidence="3">Minor tail protein</fullName>
    </recommendedName>
</protein>
<evidence type="ECO:0000313" key="2">
    <source>
        <dbReference type="Proteomes" id="UP001597287"/>
    </source>
</evidence>